<organism evidence="1 2">
    <name type="scientific">Rhodotorula diobovata</name>
    <dbReference type="NCBI Taxonomy" id="5288"/>
    <lineage>
        <taxon>Eukaryota</taxon>
        <taxon>Fungi</taxon>
        <taxon>Dikarya</taxon>
        <taxon>Basidiomycota</taxon>
        <taxon>Pucciniomycotina</taxon>
        <taxon>Microbotryomycetes</taxon>
        <taxon>Sporidiobolales</taxon>
        <taxon>Sporidiobolaceae</taxon>
        <taxon>Rhodotorula</taxon>
    </lineage>
</organism>
<evidence type="ECO:0000313" key="2">
    <source>
        <dbReference type="Proteomes" id="UP000311382"/>
    </source>
</evidence>
<dbReference type="EMBL" id="SOZI01000214">
    <property type="protein sequence ID" value="TNY17335.1"/>
    <property type="molecule type" value="Genomic_DNA"/>
</dbReference>
<proteinExistence type="predicted"/>
<accession>A0A5C5FKV2</accession>
<dbReference type="AlphaFoldDB" id="A0A5C5FKV2"/>
<reference evidence="1 2" key="1">
    <citation type="submission" date="2019-03" db="EMBL/GenBank/DDBJ databases">
        <title>Rhodosporidium diobovatum UCD-FST 08-225 genome sequencing, assembly, and annotation.</title>
        <authorList>
            <person name="Fakankun I.U."/>
            <person name="Fristensky B."/>
            <person name="Levin D.B."/>
        </authorList>
    </citation>
    <scope>NUCLEOTIDE SEQUENCE [LARGE SCALE GENOMIC DNA]</scope>
    <source>
        <strain evidence="1 2">UCD-FST 08-225</strain>
    </source>
</reference>
<dbReference type="Proteomes" id="UP000311382">
    <property type="component" value="Unassembled WGS sequence"/>
</dbReference>
<sequence>MRRLPRLDTIVVRGDRLVEDLFAPDFTSDPAYPCLRAVSVILDMKSDRSSTSTLCHNLSRLVGLKKLDISSILGVMPVNLLNLSPSVNLQRRTFIPTHLGLVKAGNLEPEIRHLLQSFSSTLISLRIMAFWSYAAILEDISLLPLSIRHLDLSFGPPSARR</sequence>
<name>A0A5C5FKV2_9BASI</name>
<comment type="caution">
    <text evidence="1">The sequence shown here is derived from an EMBL/GenBank/DDBJ whole genome shotgun (WGS) entry which is preliminary data.</text>
</comment>
<protein>
    <submittedName>
        <fullName evidence="1">Uncharacterized protein</fullName>
    </submittedName>
</protein>
<evidence type="ECO:0000313" key="1">
    <source>
        <dbReference type="EMBL" id="TNY17335.1"/>
    </source>
</evidence>
<gene>
    <name evidence="1" type="ORF">DMC30DRAFT_126494</name>
</gene>
<keyword evidence="2" id="KW-1185">Reference proteome</keyword>